<evidence type="ECO:0000313" key="4">
    <source>
        <dbReference type="Proteomes" id="UP000218418"/>
    </source>
</evidence>
<dbReference type="Pfam" id="PF13655">
    <property type="entry name" value="RVT_N"/>
    <property type="match status" value="1"/>
</dbReference>
<dbReference type="CDD" id="cd00085">
    <property type="entry name" value="HNHc"/>
    <property type="match status" value="1"/>
</dbReference>
<dbReference type="Pfam" id="PF00078">
    <property type="entry name" value="RVT_1"/>
    <property type="match status" value="1"/>
</dbReference>
<dbReference type="Proteomes" id="UP000218418">
    <property type="component" value="Chromosome"/>
</dbReference>
<dbReference type="GO" id="GO:0008270">
    <property type="term" value="F:zinc ion binding"/>
    <property type="evidence" value="ECO:0007669"/>
    <property type="project" value="InterPro"/>
</dbReference>
<protein>
    <submittedName>
        <fullName evidence="3">RNA-directed DNA polymerase</fullName>
    </submittedName>
</protein>
<keyword evidence="3" id="KW-0808">Transferase</keyword>
<dbReference type="AlphaFoldDB" id="A0A1Z4LU14"/>
<evidence type="ECO:0000313" key="3">
    <source>
        <dbReference type="EMBL" id="BAY84747.1"/>
    </source>
</evidence>
<dbReference type="GO" id="GO:0003676">
    <property type="term" value="F:nucleic acid binding"/>
    <property type="evidence" value="ECO:0007669"/>
    <property type="project" value="InterPro"/>
</dbReference>
<dbReference type="EMBL" id="AP018227">
    <property type="protein sequence ID" value="BAY84747.1"/>
    <property type="molecule type" value="Genomic_DNA"/>
</dbReference>
<dbReference type="PANTHER" id="PTHR34047">
    <property type="entry name" value="NUCLEAR INTRON MATURASE 1, MITOCHONDRIAL-RELATED"/>
    <property type="match status" value="1"/>
</dbReference>
<dbReference type="PROSITE" id="PS50878">
    <property type="entry name" value="RT_POL"/>
    <property type="match status" value="1"/>
</dbReference>
<dbReference type="InterPro" id="IPR000477">
    <property type="entry name" value="RT_dom"/>
</dbReference>
<dbReference type="InterPro" id="IPR051083">
    <property type="entry name" value="GrpII_Intron_Splice-Mob/Def"/>
</dbReference>
<dbReference type="InterPro" id="IPR002711">
    <property type="entry name" value="HNH"/>
</dbReference>
<dbReference type="CDD" id="cd01651">
    <property type="entry name" value="RT_G2_intron"/>
    <property type="match status" value="1"/>
</dbReference>
<feature type="region of interest" description="Disordered" evidence="1">
    <location>
        <begin position="1"/>
        <end position="34"/>
    </location>
</feature>
<dbReference type="Pfam" id="PF01844">
    <property type="entry name" value="HNH"/>
    <property type="match status" value="1"/>
</dbReference>
<gene>
    <name evidence="3" type="ORF">NIES267_42430</name>
</gene>
<keyword evidence="3" id="KW-0695">RNA-directed DNA polymerase</keyword>
<dbReference type="InterPro" id="IPR025960">
    <property type="entry name" value="RVT_N"/>
</dbReference>
<dbReference type="Pfam" id="PF08388">
    <property type="entry name" value="GIIM"/>
    <property type="match status" value="1"/>
</dbReference>
<dbReference type="InterPro" id="IPR043502">
    <property type="entry name" value="DNA/RNA_pol_sf"/>
</dbReference>
<dbReference type="InterPro" id="IPR013597">
    <property type="entry name" value="Mat_intron_G2"/>
</dbReference>
<feature type="domain" description="Reverse transcriptase" evidence="2">
    <location>
        <begin position="113"/>
        <end position="359"/>
    </location>
</feature>
<sequence length="623" mass="71133">MSKAAHVASPNATKQFRMGLKQDTKQTQGQENRPKWRSIPWKKLERQVYKLQTRIYQAASRNDIKSVRKLQKTLIRSWSAKCIAVRKVTQDNSGKKTAGIDGVKSLTPHQRLILANNLKLTGSASPARRVWIPKPGSQEKRPLGILTIADRALQALAKLALEPEWEARFEPHSYGFRPGRSVHDAITAIKSDIKQKAKYVLDADICKCFDRIDHEVLLRKVNTFPTMRRQIAAWLKAGVIDGKCRIATEEGTQQGGVISPLLANIALHGLESLITQSFPRRDLVINGKKVTIRPPKLIRYCDDFVVFHADLNIIKKSQQLIAEWLKDIGLELKPSKTFITHTFTNYQGKVGFNFLGFHIQQFPVGNYLSARQGNGTILGFKTIVTPSKESLKEHLLEIARIIDNHQNAPQSGLIDKLNPVIRGWSNYYSTVPSWDIFSKADFLTYQKLRAWATKRCDKKNKHRMVKKYWRKVGSDNWRFCTHEGYKLVKHSDTKVTRYFQVKGSRSPYDGDWVYWSTRMGHHPEAPSRVAFLLKKQKGKCTHCGLHFKDEDLMEVDHITPVSLGGRDRYENLQLLHRHCHDTKTAHDGSFDRNPVAESGTDGNSLVVEELDEVKVSRPVLKKR</sequence>
<feature type="region of interest" description="Disordered" evidence="1">
    <location>
        <begin position="583"/>
        <end position="604"/>
    </location>
</feature>
<reference evidence="3 4" key="1">
    <citation type="submission" date="2017-06" db="EMBL/GenBank/DDBJ databases">
        <title>Genome sequencing of cyanobaciteial culture collection at National Institute for Environmental Studies (NIES).</title>
        <authorList>
            <person name="Hirose Y."/>
            <person name="Shimura Y."/>
            <person name="Fujisawa T."/>
            <person name="Nakamura Y."/>
            <person name="Kawachi M."/>
        </authorList>
    </citation>
    <scope>NUCLEOTIDE SEQUENCE [LARGE SCALE GENOMIC DNA]</scope>
    <source>
        <strain evidence="3 4">NIES-267</strain>
    </source>
</reference>
<evidence type="ECO:0000259" key="2">
    <source>
        <dbReference type="PROSITE" id="PS50878"/>
    </source>
</evidence>
<dbReference type="InterPro" id="IPR003615">
    <property type="entry name" value="HNH_nuc"/>
</dbReference>
<evidence type="ECO:0000256" key="1">
    <source>
        <dbReference type="SAM" id="MobiDB-lite"/>
    </source>
</evidence>
<keyword evidence="3" id="KW-0548">Nucleotidyltransferase</keyword>
<keyword evidence="4" id="KW-1185">Reference proteome</keyword>
<proteinExistence type="predicted"/>
<organism evidence="3 4">
    <name type="scientific">Calothrix parasitica NIES-267</name>
    <dbReference type="NCBI Taxonomy" id="1973488"/>
    <lineage>
        <taxon>Bacteria</taxon>
        <taxon>Bacillati</taxon>
        <taxon>Cyanobacteriota</taxon>
        <taxon>Cyanophyceae</taxon>
        <taxon>Nostocales</taxon>
        <taxon>Calotrichaceae</taxon>
        <taxon>Calothrix</taxon>
    </lineage>
</organism>
<dbReference type="SUPFAM" id="SSF56672">
    <property type="entry name" value="DNA/RNA polymerases"/>
    <property type="match status" value="1"/>
</dbReference>
<dbReference type="GO" id="GO:0004519">
    <property type="term" value="F:endonuclease activity"/>
    <property type="evidence" value="ECO:0007669"/>
    <property type="project" value="InterPro"/>
</dbReference>
<dbReference type="Gene3D" id="1.10.30.50">
    <property type="match status" value="1"/>
</dbReference>
<accession>A0A1Z4LU14</accession>
<dbReference type="PANTHER" id="PTHR34047:SF10">
    <property type="entry name" value="GROUP II INTRON-ASSOCIATED OPEN READING FRAME"/>
    <property type="match status" value="1"/>
</dbReference>
<name>A0A1Z4LU14_9CYAN</name>
<dbReference type="GO" id="GO:0003964">
    <property type="term" value="F:RNA-directed DNA polymerase activity"/>
    <property type="evidence" value="ECO:0007669"/>
    <property type="project" value="UniProtKB-KW"/>
</dbReference>
<dbReference type="SMART" id="SM00507">
    <property type="entry name" value="HNHc"/>
    <property type="match status" value="1"/>
</dbReference>